<sequence length="437" mass="48817">MRPIILTSVFLLSVLSASSAGQSILWAGDSISVEDASSHTLVSPSGNFSCGFHKVATNAYTFSIWFTRSADATVVWTASRDAPVNGRGSRAEFRKDGSLVIQDFDGQVAWSTNTSGTQADRVQLLDTGNLVVADAGGRELWQSFEWPTDTLLPGQPITRYKRLVSASARGLPYSGFYNLYFDSNNILNLMYDGPDISSNYWPPPDLGWQNNRTAYNSSRFGSLDKSGVFTATDNTLLNASDMGDAAVMRRLTLDYDGNLRIDWSKGCKRQFDLRCDDDKVRFDEMPHVDFYGFDFNYTPGLTFDKCQQICLADCSCEAFGYKGTGECYPKFAMWNGKVPNPWQAIYLKVPTRVRKLKPTVLDSHGHTCLVQEREANVSSSYLQVKGNKINFAYFYWFLAAVFVVEAIFMAVGYLFVFRAEPHTAATRVRVDEEGYAV</sequence>
<dbReference type="EMBL" id="RWGY01000007">
    <property type="protein sequence ID" value="TVU39876.1"/>
    <property type="molecule type" value="Genomic_DNA"/>
</dbReference>
<keyword evidence="3 10" id="KW-0812">Transmembrane</keyword>
<dbReference type="FunFam" id="2.90.10.10:FF:000007">
    <property type="entry name" value="Serine/threonine-protein kinase"/>
    <property type="match status" value="1"/>
</dbReference>
<keyword evidence="4 11" id="KW-0732">Signal</keyword>
<dbReference type="PROSITE" id="PS50927">
    <property type="entry name" value="BULB_LECTIN"/>
    <property type="match status" value="1"/>
</dbReference>
<evidence type="ECO:0000256" key="5">
    <source>
        <dbReference type="ARBA" id="ARBA00022989"/>
    </source>
</evidence>
<dbReference type="SUPFAM" id="SSF51110">
    <property type="entry name" value="alpha-D-mannose-specific plant lectins"/>
    <property type="match status" value="1"/>
</dbReference>
<dbReference type="PROSITE" id="PS50948">
    <property type="entry name" value="PAN"/>
    <property type="match status" value="1"/>
</dbReference>
<evidence type="ECO:0000256" key="8">
    <source>
        <dbReference type="ARBA" id="ARBA00047899"/>
    </source>
</evidence>
<comment type="subcellular location">
    <subcellularLocation>
        <location evidence="1">Membrane</location>
        <topology evidence="1">Single-pass type I membrane protein</topology>
    </subcellularLocation>
</comment>
<feature type="non-terminal residue" evidence="14">
    <location>
        <position position="1"/>
    </location>
</feature>
<feature type="transmembrane region" description="Helical" evidence="10">
    <location>
        <begin position="393"/>
        <end position="417"/>
    </location>
</feature>
<proteinExistence type="predicted"/>
<dbReference type="Proteomes" id="UP000324897">
    <property type="component" value="Chromosome 4"/>
</dbReference>
<feature type="signal peptide" evidence="11">
    <location>
        <begin position="1"/>
        <end position="21"/>
    </location>
</feature>
<keyword evidence="6 10" id="KW-0472">Membrane</keyword>
<protein>
    <recommendedName>
        <fullName evidence="2">non-specific serine/threonine protein kinase</fullName>
        <ecNumber evidence="2">2.7.11.1</ecNumber>
    </recommendedName>
</protein>
<comment type="caution">
    <text evidence="14">The sequence shown here is derived from an EMBL/GenBank/DDBJ whole genome shotgun (WGS) entry which is preliminary data.</text>
</comment>
<evidence type="ECO:0000256" key="2">
    <source>
        <dbReference type="ARBA" id="ARBA00012513"/>
    </source>
</evidence>
<keyword evidence="7" id="KW-0675">Receptor</keyword>
<dbReference type="CDD" id="cd01098">
    <property type="entry name" value="PAN_AP_plant"/>
    <property type="match status" value="1"/>
</dbReference>
<accession>A0A5J9VW59</accession>
<dbReference type="Pfam" id="PF01453">
    <property type="entry name" value="B_lectin"/>
    <property type="match status" value="1"/>
</dbReference>
<evidence type="ECO:0000259" key="12">
    <source>
        <dbReference type="PROSITE" id="PS50927"/>
    </source>
</evidence>
<feature type="chain" id="PRO_5023833205" description="non-specific serine/threonine protein kinase" evidence="11">
    <location>
        <begin position="22"/>
        <end position="437"/>
    </location>
</feature>
<evidence type="ECO:0000256" key="4">
    <source>
        <dbReference type="ARBA" id="ARBA00022729"/>
    </source>
</evidence>
<keyword evidence="5 10" id="KW-1133">Transmembrane helix</keyword>
<evidence type="ECO:0000256" key="3">
    <source>
        <dbReference type="ARBA" id="ARBA00022692"/>
    </source>
</evidence>
<evidence type="ECO:0000259" key="13">
    <source>
        <dbReference type="PROSITE" id="PS50948"/>
    </source>
</evidence>
<dbReference type="AlphaFoldDB" id="A0A5J9VW59"/>
<feature type="domain" description="Bulb-type lectin" evidence="12">
    <location>
        <begin position="16"/>
        <end position="145"/>
    </location>
</feature>
<evidence type="ECO:0000256" key="6">
    <source>
        <dbReference type="ARBA" id="ARBA00023136"/>
    </source>
</evidence>
<dbReference type="SMART" id="SM00108">
    <property type="entry name" value="B_lectin"/>
    <property type="match status" value="1"/>
</dbReference>
<evidence type="ECO:0000256" key="11">
    <source>
        <dbReference type="SAM" id="SignalP"/>
    </source>
</evidence>
<dbReference type="EC" id="2.7.11.1" evidence="2"/>
<dbReference type="Gramene" id="TVU39876">
    <property type="protein sequence ID" value="TVU39876"/>
    <property type="gene ID" value="EJB05_13319"/>
</dbReference>
<dbReference type="InterPro" id="IPR001480">
    <property type="entry name" value="Bulb-type_lectin_dom"/>
</dbReference>
<keyword evidence="15" id="KW-1185">Reference proteome</keyword>
<dbReference type="OrthoDB" id="619632at2759"/>
<dbReference type="CDD" id="cd00028">
    <property type="entry name" value="B_lectin"/>
    <property type="match status" value="1"/>
</dbReference>
<dbReference type="Pfam" id="PF08276">
    <property type="entry name" value="PAN_2"/>
    <property type="match status" value="1"/>
</dbReference>
<evidence type="ECO:0000313" key="14">
    <source>
        <dbReference type="EMBL" id="TVU39876.1"/>
    </source>
</evidence>
<evidence type="ECO:0000256" key="1">
    <source>
        <dbReference type="ARBA" id="ARBA00004479"/>
    </source>
</evidence>
<feature type="non-terminal residue" evidence="14">
    <location>
        <position position="437"/>
    </location>
</feature>
<organism evidence="14 15">
    <name type="scientific">Eragrostis curvula</name>
    <name type="common">weeping love grass</name>
    <dbReference type="NCBI Taxonomy" id="38414"/>
    <lineage>
        <taxon>Eukaryota</taxon>
        <taxon>Viridiplantae</taxon>
        <taxon>Streptophyta</taxon>
        <taxon>Embryophyta</taxon>
        <taxon>Tracheophyta</taxon>
        <taxon>Spermatophyta</taxon>
        <taxon>Magnoliopsida</taxon>
        <taxon>Liliopsida</taxon>
        <taxon>Poales</taxon>
        <taxon>Poaceae</taxon>
        <taxon>PACMAD clade</taxon>
        <taxon>Chloridoideae</taxon>
        <taxon>Eragrostideae</taxon>
        <taxon>Eragrostidinae</taxon>
        <taxon>Eragrostis</taxon>
    </lineage>
</organism>
<dbReference type="GO" id="GO:0051707">
    <property type="term" value="P:response to other organism"/>
    <property type="evidence" value="ECO:0007669"/>
    <property type="project" value="UniProtKB-ARBA"/>
</dbReference>
<reference evidence="14 15" key="1">
    <citation type="journal article" date="2019" name="Sci. Rep.">
        <title>A high-quality genome of Eragrostis curvula grass provides insights into Poaceae evolution and supports new strategies to enhance forage quality.</title>
        <authorList>
            <person name="Carballo J."/>
            <person name="Santos B.A.C.M."/>
            <person name="Zappacosta D."/>
            <person name="Garbus I."/>
            <person name="Selva J.P."/>
            <person name="Gallo C.A."/>
            <person name="Diaz A."/>
            <person name="Albertini E."/>
            <person name="Caccamo M."/>
            <person name="Echenique V."/>
        </authorList>
    </citation>
    <scope>NUCLEOTIDE SEQUENCE [LARGE SCALE GENOMIC DNA]</scope>
    <source>
        <strain evidence="15">cv. Victoria</strain>
        <tissue evidence="14">Leaf</tissue>
    </source>
</reference>
<evidence type="ECO:0000256" key="10">
    <source>
        <dbReference type="SAM" id="Phobius"/>
    </source>
</evidence>
<dbReference type="GO" id="GO:0004674">
    <property type="term" value="F:protein serine/threonine kinase activity"/>
    <property type="evidence" value="ECO:0007669"/>
    <property type="project" value="UniProtKB-EC"/>
</dbReference>
<evidence type="ECO:0000256" key="7">
    <source>
        <dbReference type="ARBA" id="ARBA00023170"/>
    </source>
</evidence>
<comment type="catalytic activity">
    <reaction evidence="8">
        <text>L-threonyl-[protein] + ATP = O-phospho-L-threonyl-[protein] + ADP + H(+)</text>
        <dbReference type="Rhea" id="RHEA:46608"/>
        <dbReference type="Rhea" id="RHEA-COMP:11060"/>
        <dbReference type="Rhea" id="RHEA-COMP:11605"/>
        <dbReference type="ChEBI" id="CHEBI:15378"/>
        <dbReference type="ChEBI" id="CHEBI:30013"/>
        <dbReference type="ChEBI" id="CHEBI:30616"/>
        <dbReference type="ChEBI" id="CHEBI:61977"/>
        <dbReference type="ChEBI" id="CHEBI:456216"/>
        <dbReference type="EC" id="2.7.11.1"/>
    </reaction>
</comment>
<dbReference type="InterPro" id="IPR036426">
    <property type="entry name" value="Bulb-type_lectin_dom_sf"/>
</dbReference>
<dbReference type="GO" id="GO:0016020">
    <property type="term" value="C:membrane"/>
    <property type="evidence" value="ECO:0007669"/>
    <property type="project" value="UniProtKB-SubCell"/>
</dbReference>
<feature type="domain" description="Apple" evidence="13">
    <location>
        <begin position="275"/>
        <end position="351"/>
    </location>
</feature>
<comment type="catalytic activity">
    <reaction evidence="9">
        <text>L-seryl-[protein] + ATP = O-phospho-L-seryl-[protein] + ADP + H(+)</text>
        <dbReference type="Rhea" id="RHEA:17989"/>
        <dbReference type="Rhea" id="RHEA-COMP:9863"/>
        <dbReference type="Rhea" id="RHEA-COMP:11604"/>
        <dbReference type="ChEBI" id="CHEBI:15378"/>
        <dbReference type="ChEBI" id="CHEBI:29999"/>
        <dbReference type="ChEBI" id="CHEBI:30616"/>
        <dbReference type="ChEBI" id="CHEBI:83421"/>
        <dbReference type="ChEBI" id="CHEBI:456216"/>
        <dbReference type="EC" id="2.7.11.1"/>
    </reaction>
</comment>
<name>A0A5J9VW59_9POAL</name>
<dbReference type="InterPro" id="IPR003609">
    <property type="entry name" value="Pan_app"/>
</dbReference>
<evidence type="ECO:0000256" key="9">
    <source>
        <dbReference type="ARBA" id="ARBA00048679"/>
    </source>
</evidence>
<gene>
    <name evidence="14" type="ORF">EJB05_13319</name>
</gene>
<dbReference type="PANTHER" id="PTHR47974:SF1">
    <property type="entry name" value="PROTEIN KINASE DOMAIN-CONTAINING PROTEIN"/>
    <property type="match status" value="1"/>
</dbReference>
<evidence type="ECO:0000313" key="15">
    <source>
        <dbReference type="Proteomes" id="UP000324897"/>
    </source>
</evidence>
<dbReference type="Gene3D" id="2.90.10.10">
    <property type="entry name" value="Bulb-type lectin domain"/>
    <property type="match status" value="1"/>
</dbReference>
<dbReference type="PANTHER" id="PTHR47974">
    <property type="entry name" value="OS07G0415500 PROTEIN"/>
    <property type="match status" value="1"/>
</dbReference>